<accession>A0AAN7ZZV0</accession>
<evidence type="ECO:0000313" key="2">
    <source>
        <dbReference type="EMBL" id="KAK5691505.1"/>
    </source>
</evidence>
<feature type="compositionally biased region" description="Polar residues" evidence="1">
    <location>
        <begin position="1"/>
        <end position="22"/>
    </location>
</feature>
<feature type="region of interest" description="Disordered" evidence="1">
    <location>
        <begin position="1"/>
        <end position="69"/>
    </location>
</feature>
<protein>
    <submittedName>
        <fullName evidence="2">Uncharacterized protein</fullName>
    </submittedName>
</protein>
<proteinExistence type="predicted"/>
<organism evidence="2 3">
    <name type="scientific">Elasticomyces elasticus</name>
    <dbReference type="NCBI Taxonomy" id="574655"/>
    <lineage>
        <taxon>Eukaryota</taxon>
        <taxon>Fungi</taxon>
        <taxon>Dikarya</taxon>
        <taxon>Ascomycota</taxon>
        <taxon>Pezizomycotina</taxon>
        <taxon>Dothideomycetes</taxon>
        <taxon>Dothideomycetidae</taxon>
        <taxon>Mycosphaerellales</taxon>
        <taxon>Teratosphaeriaceae</taxon>
        <taxon>Elasticomyces</taxon>
    </lineage>
</organism>
<dbReference type="AlphaFoldDB" id="A0AAN7ZZV0"/>
<evidence type="ECO:0000313" key="3">
    <source>
        <dbReference type="Proteomes" id="UP001310594"/>
    </source>
</evidence>
<feature type="compositionally biased region" description="Acidic residues" evidence="1">
    <location>
        <begin position="39"/>
        <end position="58"/>
    </location>
</feature>
<sequence>MAQGKMTSTLWPNDCQPSNLNQFLDLSSDSDLDSSNSPDSDDDSDTNDNSDTDSEPEMDPAGQELNNPNFRLLGLPPELWLRIIQTAIQHPDPITLKVDPWGAEHKPTLSYYAPRYSPRYSRHLNSGHQPALSRVSRLLRKETLAQYYRLNAFEIVEEKFIGSNWIQEIGMGNLRNMRSVRWGGGGIGEFWHEEGAI</sequence>
<evidence type="ECO:0000256" key="1">
    <source>
        <dbReference type="SAM" id="MobiDB-lite"/>
    </source>
</evidence>
<comment type="caution">
    <text evidence="2">The sequence shown here is derived from an EMBL/GenBank/DDBJ whole genome shotgun (WGS) entry which is preliminary data.</text>
</comment>
<gene>
    <name evidence="2" type="ORF">LTR97_011498</name>
</gene>
<reference evidence="2" key="1">
    <citation type="submission" date="2023-08" db="EMBL/GenBank/DDBJ databases">
        <title>Black Yeasts Isolated from many extreme environments.</title>
        <authorList>
            <person name="Coleine C."/>
            <person name="Stajich J.E."/>
            <person name="Selbmann L."/>
        </authorList>
    </citation>
    <scope>NUCLEOTIDE SEQUENCE</scope>
    <source>
        <strain evidence="2">CCFEE 5810</strain>
    </source>
</reference>
<name>A0AAN7ZZV0_9PEZI</name>
<dbReference type="EMBL" id="JAVRQU010000021">
    <property type="protein sequence ID" value="KAK5691505.1"/>
    <property type="molecule type" value="Genomic_DNA"/>
</dbReference>
<dbReference type="Proteomes" id="UP001310594">
    <property type="component" value="Unassembled WGS sequence"/>
</dbReference>
<feature type="compositionally biased region" description="Low complexity" evidence="1">
    <location>
        <begin position="24"/>
        <end position="38"/>
    </location>
</feature>